<sequence>MYRGKTRNIKRTSINDIARKINKLEYQSAVHIVLRTDKRWGRKFASGDHELDVTACSLMGRGLGGHRQLQMAQDRTTWESSGEPLSNSGLR</sequence>
<feature type="compositionally biased region" description="Polar residues" evidence="1">
    <location>
        <begin position="70"/>
        <end position="91"/>
    </location>
</feature>
<evidence type="ECO:0000256" key="1">
    <source>
        <dbReference type="SAM" id="MobiDB-lite"/>
    </source>
</evidence>
<organism evidence="2 3">
    <name type="scientific">Eumeta variegata</name>
    <name type="common">Bagworm moth</name>
    <name type="synonym">Eumeta japonica</name>
    <dbReference type="NCBI Taxonomy" id="151549"/>
    <lineage>
        <taxon>Eukaryota</taxon>
        <taxon>Metazoa</taxon>
        <taxon>Ecdysozoa</taxon>
        <taxon>Arthropoda</taxon>
        <taxon>Hexapoda</taxon>
        <taxon>Insecta</taxon>
        <taxon>Pterygota</taxon>
        <taxon>Neoptera</taxon>
        <taxon>Endopterygota</taxon>
        <taxon>Lepidoptera</taxon>
        <taxon>Glossata</taxon>
        <taxon>Ditrysia</taxon>
        <taxon>Tineoidea</taxon>
        <taxon>Psychidae</taxon>
        <taxon>Oiketicinae</taxon>
        <taxon>Eumeta</taxon>
    </lineage>
</organism>
<dbReference type="EMBL" id="BGZK01000247">
    <property type="protein sequence ID" value="GBP31511.1"/>
    <property type="molecule type" value="Genomic_DNA"/>
</dbReference>
<keyword evidence="3" id="KW-1185">Reference proteome</keyword>
<feature type="region of interest" description="Disordered" evidence="1">
    <location>
        <begin position="66"/>
        <end position="91"/>
    </location>
</feature>
<name>A0A4C1UYE4_EUMVA</name>
<dbReference type="AlphaFoldDB" id="A0A4C1UYE4"/>
<protein>
    <submittedName>
        <fullName evidence="2">Uncharacterized protein</fullName>
    </submittedName>
</protein>
<dbReference type="Proteomes" id="UP000299102">
    <property type="component" value="Unassembled WGS sequence"/>
</dbReference>
<reference evidence="2 3" key="1">
    <citation type="journal article" date="2019" name="Commun. Biol.">
        <title>The bagworm genome reveals a unique fibroin gene that provides high tensile strength.</title>
        <authorList>
            <person name="Kono N."/>
            <person name="Nakamura H."/>
            <person name="Ohtoshi R."/>
            <person name="Tomita M."/>
            <person name="Numata K."/>
            <person name="Arakawa K."/>
        </authorList>
    </citation>
    <scope>NUCLEOTIDE SEQUENCE [LARGE SCALE GENOMIC DNA]</scope>
</reference>
<proteinExistence type="predicted"/>
<comment type="caution">
    <text evidence="2">The sequence shown here is derived from an EMBL/GenBank/DDBJ whole genome shotgun (WGS) entry which is preliminary data.</text>
</comment>
<evidence type="ECO:0000313" key="2">
    <source>
        <dbReference type="EMBL" id="GBP31511.1"/>
    </source>
</evidence>
<gene>
    <name evidence="2" type="ORF">EVAR_84623_1</name>
</gene>
<evidence type="ECO:0000313" key="3">
    <source>
        <dbReference type="Proteomes" id="UP000299102"/>
    </source>
</evidence>
<accession>A0A4C1UYE4</accession>